<reference evidence="2" key="1">
    <citation type="submission" date="2022-11" db="UniProtKB">
        <authorList>
            <consortium name="WormBaseParasite"/>
        </authorList>
    </citation>
    <scope>IDENTIFICATION</scope>
</reference>
<dbReference type="Proteomes" id="UP000887565">
    <property type="component" value="Unplaced"/>
</dbReference>
<evidence type="ECO:0000313" key="1">
    <source>
        <dbReference type="Proteomes" id="UP000887565"/>
    </source>
</evidence>
<keyword evidence="1" id="KW-1185">Reference proteome</keyword>
<organism evidence="1 2">
    <name type="scientific">Romanomermis culicivorax</name>
    <name type="common">Nematode worm</name>
    <dbReference type="NCBI Taxonomy" id="13658"/>
    <lineage>
        <taxon>Eukaryota</taxon>
        <taxon>Metazoa</taxon>
        <taxon>Ecdysozoa</taxon>
        <taxon>Nematoda</taxon>
        <taxon>Enoplea</taxon>
        <taxon>Dorylaimia</taxon>
        <taxon>Mermithida</taxon>
        <taxon>Mermithoidea</taxon>
        <taxon>Mermithidae</taxon>
        <taxon>Romanomermis</taxon>
    </lineage>
</organism>
<dbReference type="InterPro" id="IPR005312">
    <property type="entry name" value="DUF1759"/>
</dbReference>
<dbReference type="AlphaFoldDB" id="A0A915IC80"/>
<proteinExistence type="predicted"/>
<sequence>MWMDCTCLGVPIENLHRKLLKYCSRNPSFIQVIIESRESAFTLESQIEEIRDLIMRLSGTVQGTSNNVPLASYNPNSSPRWDSLRIQLPKLQLPAFYGDPLKWIEFWDAFEAAVHRQDIPPVQKFSYLLSNLRGSAYKAIEGIAVTNATYNDAIEILKNRFGDNKVIKRGLYSQLKAMPKSTSKTLDLRHTLENIERITRQLKSLREDLEQPALMMLILEKLPTDILIKLGEMKPAHKEWTVDLLSHNLNEIIRNKEEAYQISNFEHKSQKNSGFECLLNRNNPKKDERKVETTAAAVDVSCASVTNENPADIATRFTDSSGFNNELWLHGPQWLMTHEWPIESIDPKDITVEYSSQLLEEDTTLLEEDRHEEEEDEHVPVELNSTQKLIKYWKETQETLKVIMMKICIICKEKTHAWCHCPSNKSDQEKFCFICKKVTHNHVLCGYNKKKSATLLKKVLNKEAMKLLLKHADDMSKNE</sequence>
<accession>A0A915IC80</accession>
<evidence type="ECO:0000313" key="2">
    <source>
        <dbReference type="WBParaSite" id="nRc.2.0.1.t11789-RA"/>
    </source>
</evidence>
<dbReference type="WBParaSite" id="nRc.2.0.1.t11789-RA">
    <property type="protein sequence ID" value="nRc.2.0.1.t11789-RA"/>
    <property type="gene ID" value="nRc.2.0.1.g11789"/>
</dbReference>
<dbReference type="PANTHER" id="PTHR47331">
    <property type="entry name" value="PHD-TYPE DOMAIN-CONTAINING PROTEIN"/>
    <property type="match status" value="1"/>
</dbReference>
<dbReference type="Pfam" id="PF03564">
    <property type="entry name" value="DUF1759"/>
    <property type="match status" value="1"/>
</dbReference>
<protein>
    <submittedName>
        <fullName evidence="2">Uncharacterized protein</fullName>
    </submittedName>
</protein>
<name>A0A915IC80_ROMCU</name>